<organism evidence="3 4">
    <name type="scientific">Caldimonas aquatica</name>
    <dbReference type="NCBI Taxonomy" id="376175"/>
    <lineage>
        <taxon>Bacteria</taxon>
        <taxon>Pseudomonadati</taxon>
        <taxon>Pseudomonadota</taxon>
        <taxon>Betaproteobacteria</taxon>
        <taxon>Burkholderiales</taxon>
        <taxon>Sphaerotilaceae</taxon>
        <taxon>Caldimonas</taxon>
    </lineage>
</organism>
<sequence length="360" mass="40653">MDRRTWLVATLSAALVPPCSRAAAPAPRVRAGVALRFPRDHGAHPEYRIEWWYMTGVLRSAERRLYGFQVTFFRSRTQVDPQHPSRFAASQLLFAHAAVTDVAAGRLMHDQRLARAGFGVAAAALEDTDVHLRDWQLRREAVGPHYRAHLAAHEFTLDLRADETQPVLLQGDAGYSRKGPEPEQASYYYSKPQLAVHGELSLGGHRQAVQGRAWLDHEWSEALMHPEAVGWDWIGMNLDDGAALTAFQLRRRDGTALWAGGSYRAASREARAFAVHEVRFVPQRWWRSPLTGAHYPVEWWVETPLGRHRVRARVDAQELDSRASTGAVYWEGLSELLGADGRRLGHGYLEMTGYVDRLRL</sequence>
<dbReference type="Pfam" id="PF07143">
    <property type="entry name" value="CrtC"/>
    <property type="match status" value="1"/>
</dbReference>
<evidence type="ECO:0000313" key="3">
    <source>
        <dbReference type="EMBL" id="UZD56108.1"/>
    </source>
</evidence>
<dbReference type="Proteomes" id="UP001163266">
    <property type="component" value="Chromosome"/>
</dbReference>
<dbReference type="RefSeq" id="WP_264893922.1">
    <property type="nucleotide sequence ID" value="NZ_CP110257.1"/>
</dbReference>
<gene>
    <name evidence="3" type="ORF">OMP39_05920</name>
</gene>
<reference evidence="3" key="1">
    <citation type="submission" date="2022-10" db="EMBL/GenBank/DDBJ databases">
        <title>Complete genome sequence of Schlegelella aquatica LMG 23380.</title>
        <authorList>
            <person name="Musilova J."/>
            <person name="Kourilova X."/>
            <person name="Bezdicek M."/>
            <person name="Hermankova K."/>
            <person name="Obruca S."/>
            <person name="Sedlar K."/>
        </authorList>
    </citation>
    <scope>NUCLEOTIDE SEQUENCE</scope>
    <source>
        <strain evidence="3">LMG 23380</strain>
    </source>
</reference>
<accession>A0ABY6MVR7</accession>
<evidence type="ECO:0000259" key="2">
    <source>
        <dbReference type="Pfam" id="PF07143"/>
    </source>
</evidence>
<dbReference type="EMBL" id="CP110257">
    <property type="protein sequence ID" value="UZD56108.1"/>
    <property type="molecule type" value="Genomic_DNA"/>
</dbReference>
<evidence type="ECO:0000256" key="1">
    <source>
        <dbReference type="SAM" id="SignalP"/>
    </source>
</evidence>
<dbReference type="Gene3D" id="2.40.370.10">
    <property type="entry name" value="AttH-like domain"/>
    <property type="match status" value="2"/>
</dbReference>
<feature type="chain" id="PRO_5045700980" evidence="1">
    <location>
        <begin position="23"/>
        <end position="360"/>
    </location>
</feature>
<protein>
    <submittedName>
        <fullName evidence="3">Carotenoid 1,2-hydratase</fullName>
    </submittedName>
</protein>
<dbReference type="InterPro" id="IPR023374">
    <property type="entry name" value="AttH-like_dom_sf"/>
</dbReference>
<dbReference type="PANTHER" id="PTHR38591">
    <property type="entry name" value="HYDROLASE"/>
    <property type="match status" value="1"/>
</dbReference>
<keyword evidence="1" id="KW-0732">Signal</keyword>
<feature type="domain" description="AttH" evidence="2">
    <location>
        <begin position="49"/>
        <end position="221"/>
    </location>
</feature>
<dbReference type="InterPro" id="IPR010791">
    <property type="entry name" value="AttH_dom"/>
</dbReference>
<dbReference type="PANTHER" id="PTHR38591:SF1">
    <property type="entry name" value="BLL1000 PROTEIN"/>
    <property type="match status" value="1"/>
</dbReference>
<evidence type="ECO:0000313" key="4">
    <source>
        <dbReference type="Proteomes" id="UP001163266"/>
    </source>
</evidence>
<dbReference type="Pfam" id="PF17186">
    <property type="entry name" value="Lipocalin_9"/>
    <property type="match status" value="1"/>
</dbReference>
<dbReference type="SUPFAM" id="SSF159245">
    <property type="entry name" value="AttH-like"/>
    <property type="match status" value="1"/>
</dbReference>
<name>A0ABY6MVR7_9BURK</name>
<keyword evidence="4" id="KW-1185">Reference proteome</keyword>
<proteinExistence type="predicted"/>
<feature type="signal peptide" evidence="1">
    <location>
        <begin position="1"/>
        <end position="22"/>
    </location>
</feature>